<comment type="caution">
    <text evidence="1">The sequence shown here is derived from an EMBL/GenBank/DDBJ whole genome shotgun (WGS) entry which is preliminary data.</text>
</comment>
<dbReference type="AlphaFoldDB" id="A0A2A4I8H4"/>
<keyword evidence="2" id="KW-1185">Reference proteome</keyword>
<organism evidence="1 2">
    <name type="scientific">Sphingomonas adhaesiva</name>
    <dbReference type="NCBI Taxonomy" id="28212"/>
    <lineage>
        <taxon>Bacteria</taxon>
        <taxon>Pseudomonadati</taxon>
        <taxon>Pseudomonadota</taxon>
        <taxon>Alphaproteobacteria</taxon>
        <taxon>Sphingomonadales</taxon>
        <taxon>Sphingomonadaceae</taxon>
        <taxon>Sphingomonas</taxon>
    </lineage>
</organism>
<accession>A0A2A4I8H4</accession>
<evidence type="ECO:0000313" key="2">
    <source>
        <dbReference type="Proteomes" id="UP000218323"/>
    </source>
</evidence>
<evidence type="ECO:0000313" key="1">
    <source>
        <dbReference type="EMBL" id="PCG14100.1"/>
    </source>
</evidence>
<dbReference type="Proteomes" id="UP000218323">
    <property type="component" value="Unassembled WGS sequence"/>
</dbReference>
<name>A0A2A4I8H4_9SPHN</name>
<dbReference type="RefSeq" id="WP_066712891.1">
    <property type="nucleotide sequence ID" value="NZ_JBHIWA010000013.1"/>
</dbReference>
<proteinExistence type="predicted"/>
<protein>
    <recommendedName>
        <fullName evidence="3">STAS/SEC14 domain-containing protein</fullName>
    </recommendedName>
</protein>
<reference evidence="1 2" key="1">
    <citation type="submission" date="2017-09" db="EMBL/GenBank/DDBJ databases">
        <title>Sphingomonas adhaesiva DSM 7418, whole genome shotgun sequence.</title>
        <authorList>
            <person name="Feng G."/>
            <person name="Zhu H."/>
        </authorList>
    </citation>
    <scope>NUCLEOTIDE SEQUENCE [LARGE SCALE GENOMIC DNA]</scope>
    <source>
        <strain evidence="1 2">DSM 7418</strain>
    </source>
</reference>
<sequence>MYKIVVDRTHALIRLDVTGMLTADSVERLAGDLTARVTEAQLERYGLIIDVSQSPVQAPDTIAAIAGHLPTMTRARAVAIVTGAMLARLQLRRIFDPSFTRFVATHGEALDWLLSAKEPVALSG</sequence>
<gene>
    <name evidence="1" type="ORF">COA07_09795</name>
</gene>
<evidence type="ECO:0008006" key="3">
    <source>
        <dbReference type="Google" id="ProtNLM"/>
    </source>
</evidence>
<dbReference type="EMBL" id="NWVC01000004">
    <property type="protein sequence ID" value="PCG14100.1"/>
    <property type="molecule type" value="Genomic_DNA"/>
</dbReference>